<protein>
    <recommendedName>
        <fullName evidence="6">Transporter</fullName>
    </recommendedName>
</protein>
<dbReference type="GO" id="GO:0015293">
    <property type="term" value="F:symporter activity"/>
    <property type="evidence" value="ECO:0007669"/>
    <property type="project" value="UniProtKB-KW"/>
</dbReference>
<evidence type="ECO:0000256" key="2">
    <source>
        <dbReference type="ARBA" id="ARBA00022448"/>
    </source>
</evidence>
<evidence type="ECO:0000256" key="1">
    <source>
        <dbReference type="ARBA" id="ARBA00004141"/>
    </source>
</evidence>
<feature type="transmembrane region" description="Helical" evidence="7">
    <location>
        <begin position="414"/>
        <end position="440"/>
    </location>
</feature>
<dbReference type="PRINTS" id="PR00176">
    <property type="entry name" value="NANEUSMPORT"/>
</dbReference>
<reference evidence="8 9" key="1">
    <citation type="submission" date="2019-05" db="EMBL/GenBank/DDBJ databases">
        <title>Arcobacter sp. nov., isolated from sea sediment.</title>
        <authorList>
            <person name="Kim W."/>
        </authorList>
    </citation>
    <scope>NUCLEOTIDE SEQUENCE [LARGE SCALE GENOMIC DNA]</scope>
    <source>
        <strain evidence="8 9">CAU 1517</strain>
    </source>
</reference>
<dbReference type="NCBIfam" id="NF037979">
    <property type="entry name" value="Na_transp"/>
    <property type="match status" value="1"/>
</dbReference>
<keyword evidence="2 6" id="KW-0813">Transport</keyword>
<feature type="transmembrane region" description="Helical" evidence="7">
    <location>
        <begin position="37"/>
        <end position="58"/>
    </location>
</feature>
<dbReference type="InterPro" id="IPR000175">
    <property type="entry name" value="Na/ntran_symport"/>
</dbReference>
<comment type="similarity">
    <text evidence="6">Belongs to the sodium:neurotransmitter symporter (SNF) (TC 2.A.22) family.</text>
</comment>
<dbReference type="PROSITE" id="PS00610">
    <property type="entry name" value="NA_NEUROTRAN_SYMP_1"/>
    <property type="match status" value="1"/>
</dbReference>
<comment type="caution">
    <text evidence="8">The sequence shown here is derived from an EMBL/GenBank/DDBJ whole genome shotgun (WGS) entry which is preliminary data.</text>
</comment>
<feature type="transmembrane region" description="Helical" evidence="7">
    <location>
        <begin position="340"/>
        <end position="360"/>
    </location>
</feature>
<feature type="transmembrane region" description="Helical" evidence="7">
    <location>
        <begin position="170"/>
        <end position="193"/>
    </location>
</feature>
<evidence type="ECO:0000256" key="5">
    <source>
        <dbReference type="ARBA" id="ARBA00023136"/>
    </source>
</evidence>
<evidence type="ECO:0000313" key="9">
    <source>
        <dbReference type="Proteomes" id="UP000308901"/>
    </source>
</evidence>
<dbReference type="Proteomes" id="UP000308901">
    <property type="component" value="Unassembled WGS sequence"/>
</dbReference>
<proteinExistence type="inferred from homology"/>
<dbReference type="SUPFAM" id="SSF161070">
    <property type="entry name" value="SNF-like"/>
    <property type="match status" value="1"/>
</dbReference>
<dbReference type="EMBL" id="VANU01000006">
    <property type="protein sequence ID" value="TLP36251.1"/>
    <property type="molecule type" value="Genomic_DNA"/>
</dbReference>
<dbReference type="InterPro" id="IPR047218">
    <property type="entry name" value="YocR/YhdH-like"/>
</dbReference>
<evidence type="ECO:0000256" key="7">
    <source>
        <dbReference type="SAM" id="Phobius"/>
    </source>
</evidence>
<evidence type="ECO:0000313" key="8">
    <source>
        <dbReference type="EMBL" id="TLP36251.1"/>
    </source>
</evidence>
<feature type="transmembrane region" description="Helical" evidence="7">
    <location>
        <begin position="295"/>
        <end position="319"/>
    </location>
</feature>
<evidence type="ECO:0000256" key="3">
    <source>
        <dbReference type="ARBA" id="ARBA00022692"/>
    </source>
</evidence>
<dbReference type="GO" id="GO:0016020">
    <property type="term" value="C:membrane"/>
    <property type="evidence" value="ECO:0007669"/>
    <property type="project" value="UniProtKB-SubCell"/>
</dbReference>
<feature type="transmembrane region" description="Helical" evidence="7">
    <location>
        <begin position="139"/>
        <end position="158"/>
    </location>
</feature>
<dbReference type="PANTHER" id="PTHR42948">
    <property type="entry name" value="TRANSPORTER"/>
    <property type="match status" value="1"/>
</dbReference>
<dbReference type="RefSeq" id="WP_138153481.1">
    <property type="nucleotide sequence ID" value="NZ_VANU01000006.1"/>
</dbReference>
<evidence type="ECO:0000256" key="4">
    <source>
        <dbReference type="ARBA" id="ARBA00022989"/>
    </source>
</evidence>
<comment type="subcellular location">
    <subcellularLocation>
        <location evidence="1">Membrane</location>
        <topology evidence="1">Multi-pass membrane protein</topology>
    </subcellularLocation>
</comment>
<accession>A0A5R8XYB3</accession>
<dbReference type="Pfam" id="PF00209">
    <property type="entry name" value="SNF"/>
    <property type="match status" value="2"/>
</dbReference>
<feature type="transmembrane region" description="Helical" evidence="7">
    <location>
        <begin position="87"/>
        <end position="110"/>
    </location>
</feature>
<sequence>MKTNTFSRIGFILAAAGSAVGLGNIWKFPYVTGENGGGAFVLLYIIAITFIGLSIFIAESYIGKEAKANAASSYQVISKTNNKNWRWAGFQIFAGIIILSFYAFIIGWIIEYLIISITGLPTTIKEAEDTFTNLITQKIGTQILFHTLVVATMVFIALKGIKAGIEKLNLILMPLLALILFGLLIYSMSLDSFGKAINFMFMPDWSKVTVDSILAAIGQAFFTLSLGMGIIITYSASMGKDTNFIKSSVFVAIVDTAVALIAGIIIFSFLFAAGAKSTAGPGLVFISLPLIFSEWGIFGQVIAVAFFCALLFAGITSAVSLVEPSVRYLIEKFQMSRIKAVFYTATFLWILGIFALLSMSADYGEMLTFFGKSLFDHMDYLTSSVALPISGFVTCIFLGYFVDKNVLKTKFTSVTSVAVFNIWYALIRYIVPIAIAILFFNKLGLIG</sequence>
<evidence type="ECO:0000256" key="6">
    <source>
        <dbReference type="RuleBase" id="RU003732"/>
    </source>
</evidence>
<keyword evidence="4 7" id="KW-1133">Transmembrane helix</keyword>
<dbReference type="OrthoDB" id="9762833at2"/>
<gene>
    <name evidence="8" type="ORF">FDK22_13360</name>
</gene>
<organism evidence="8 9">
    <name type="scientific">Arcobacter arenosus</name>
    <dbReference type="NCBI Taxonomy" id="2576037"/>
    <lineage>
        <taxon>Bacteria</taxon>
        <taxon>Pseudomonadati</taxon>
        <taxon>Campylobacterota</taxon>
        <taxon>Epsilonproteobacteria</taxon>
        <taxon>Campylobacterales</taxon>
        <taxon>Arcobacteraceae</taxon>
        <taxon>Arcobacter</taxon>
    </lineage>
</organism>
<keyword evidence="5 7" id="KW-0472">Membrane</keyword>
<name>A0A5R8XYB3_9BACT</name>
<feature type="transmembrane region" description="Helical" evidence="7">
    <location>
        <begin position="249"/>
        <end position="275"/>
    </location>
</feature>
<dbReference type="PANTHER" id="PTHR42948:SF1">
    <property type="entry name" value="TRANSPORTER"/>
    <property type="match status" value="1"/>
</dbReference>
<feature type="transmembrane region" description="Helical" evidence="7">
    <location>
        <begin position="213"/>
        <end position="237"/>
    </location>
</feature>
<feature type="transmembrane region" description="Helical" evidence="7">
    <location>
        <begin position="380"/>
        <end position="402"/>
    </location>
</feature>
<keyword evidence="3 6" id="KW-0812">Transmembrane</keyword>
<dbReference type="InterPro" id="IPR037272">
    <property type="entry name" value="SNS_sf"/>
</dbReference>
<keyword evidence="6" id="KW-0769">Symport</keyword>
<dbReference type="AlphaFoldDB" id="A0A5R8XYB3"/>
<keyword evidence="9" id="KW-1185">Reference proteome</keyword>
<dbReference type="PROSITE" id="PS50267">
    <property type="entry name" value="NA_NEUROTRAN_SYMP_3"/>
    <property type="match status" value="1"/>
</dbReference>
<dbReference type="CDD" id="cd10336">
    <property type="entry name" value="SLC6sbd_Tyt1-Like"/>
    <property type="match status" value="1"/>
</dbReference>